<dbReference type="RefSeq" id="WP_033300788.1">
    <property type="nucleotide sequence ID" value="NZ_ANBG01000250.1"/>
</dbReference>
<dbReference type="GO" id="GO:0003677">
    <property type="term" value="F:DNA binding"/>
    <property type="evidence" value="ECO:0007669"/>
    <property type="project" value="UniProtKB-KW"/>
</dbReference>
<dbReference type="Proteomes" id="UP000215005">
    <property type="component" value="Chromosome"/>
</dbReference>
<dbReference type="SUPFAM" id="SSF46785">
    <property type="entry name" value="Winged helix' DNA-binding domain"/>
    <property type="match status" value="1"/>
</dbReference>
<evidence type="ECO:0000256" key="3">
    <source>
        <dbReference type="ARBA" id="ARBA00023163"/>
    </source>
</evidence>
<dbReference type="KEGG" id="ngv:CDO52_01295"/>
<protein>
    <submittedName>
        <fullName evidence="5">Transcriptional regulator</fullName>
    </submittedName>
</protein>
<keyword evidence="3" id="KW-0804">Transcription</keyword>
<dbReference type="PANTHER" id="PTHR33154">
    <property type="entry name" value="TRANSCRIPTIONAL REGULATOR, ARSR FAMILY"/>
    <property type="match status" value="1"/>
</dbReference>
<accession>A0A223S0F5</accession>
<evidence type="ECO:0000259" key="4">
    <source>
        <dbReference type="PROSITE" id="PS50987"/>
    </source>
</evidence>
<evidence type="ECO:0000313" key="6">
    <source>
        <dbReference type="Proteomes" id="UP000215005"/>
    </source>
</evidence>
<dbReference type="GO" id="GO:0003700">
    <property type="term" value="F:DNA-binding transcription factor activity"/>
    <property type="evidence" value="ECO:0007669"/>
    <property type="project" value="InterPro"/>
</dbReference>
<sequence length="106" mass="11705">MLISSGGTMDGAAVKLLGDPLRARIVRLLASEQMCTCHLIEETGARQPTISHHLKILREAGFVTAEPSGRFTYYRLSPQAIRELASSLLDLADQADRAQRLRRPCD</sequence>
<name>A0A223S0F5_9ACTN</name>
<dbReference type="PROSITE" id="PS50987">
    <property type="entry name" value="HTH_ARSR_2"/>
    <property type="match status" value="1"/>
</dbReference>
<dbReference type="InterPro" id="IPR036390">
    <property type="entry name" value="WH_DNA-bd_sf"/>
</dbReference>
<dbReference type="OrthoDB" id="3628427at2"/>
<dbReference type="SMART" id="SM00418">
    <property type="entry name" value="HTH_ARSR"/>
    <property type="match status" value="1"/>
</dbReference>
<dbReference type="AlphaFoldDB" id="A0A223S0F5"/>
<reference evidence="5 6" key="1">
    <citation type="submission" date="2017-08" db="EMBL/GenBank/DDBJ databases">
        <title>The complete genome sequence of Nocardiopsis gilva YIM 90087.</title>
        <authorList>
            <person name="Yin M."/>
            <person name="Tang S."/>
        </authorList>
    </citation>
    <scope>NUCLEOTIDE SEQUENCE [LARGE SCALE GENOMIC DNA]</scope>
    <source>
        <strain evidence="5 6">YIM 90087</strain>
    </source>
</reference>
<proteinExistence type="predicted"/>
<keyword evidence="1" id="KW-0805">Transcription regulation</keyword>
<dbReference type="PANTHER" id="PTHR33154:SF18">
    <property type="entry name" value="ARSENICAL RESISTANCE OPERON REPRESSOR"/>
    <property type="match status" value="1"/>
</dbReference>
<dbReference type="InterPro" id="IPR001845">
    <property type="entry name" value="HTH_ArsR_DNA-bd_dom"/>
</dbReference>
<dbReference type="NCBIfam" id="NF033788">
    <property type="entry name" value="HTH_metalloreg"/>
    <property type="match status" value="1"/>
</dbReference>
<organism evidence="5 6">
    <name type="scientific">Nocardiopsis gilva YIM 90087</name>
    <dbReference type="NCBI Taxonomy" id="1235441"/>
    <lineage>
        <taxon>Bacteria</taxon>
        <taxon>Bacillati</taxon>
        <taxon>Actinomycetota</taxon>
        <taxon>Actinomycetes</taxon>
        <taxon>Streptosporangiales</taxon>
        <taxon>Nocardiopsidaceae</taxon>
        <taxon>Nocardiopsis</taxon>
    </lineage>
</organism>
<dbReference type="EMBL" id="CP022753">
    <property type="protein sequence ID" value="ASU81611.1"/>
    <property type="molecule type" value="Genomic_DNA"/>
</dbReference>
<dbReference type="InterPro" id="IPR011991">
    <property type="entry name" value="ArsR-like_HTH"/>
</dbReference>
<dbReference type="CDD" id="cd00090">
    <property type="entry name" value="HTH_ARSR"/>
    <property type="match status" value="1"/>
</dbReference>
<evidence type="ECO:0000256" key="1">
    <source>
        <dbReference type="ARBA" id="ARBA00023015"/>
    </source>
</evidence>
<dbReference type="Pfam" id="PF01022">
    <property type="entry name" value="HTH_5"/>
    <property type="match status" value="1"/>
</dbReference>
<evidence type="ECO:0000256" key="2">
    <source>
        <dbReference type="ARBA" id="ARBA00023125"/>
    </source>
</evidence>
<feature type="domain" description="HTH arsR-type" evidence="4">
    <location>
        <begin position="2"/>
        <end position="96"/>
    </location>
</feature>
<gene>
    <name evidence="5" type="ORF">CDO52_01295</name>
</gene>
<dbReference type="Gene3D" id="1.10.10.10">
    <property type="entry name" value="Winged helix-like DNA-binding domain superfamily/Winged helix DNA-binding domain"/>
    <property type="match status" value="1"/>
</dbReference>
<dbReference type="InterPro" id="IPR036388">
    <property type="entry name" value="WH-like_DNA-bd_sf"/>
</dbReference>
<dbReference type="InterPro" id="IPR051081">
    <property type="entry name" value="HTH_MetalResp_TranReg"/>
</dbReference>
<keyword evidence="2" id="KW-0238">DNA-binding</keyword>
<evidence type="ECO:0000313" key="5">
    <source>
        <dbReference type="EMBL" id="ASU81611.1"/>
    </source>
</evidence>
<keyword evidence="6" id="KW-1185">Reference proteome</keyword>
<dbReference type="PRINTS" id="PR00778">
    <property type="entry name" value="HTHARSR"/>
</dbReference>